<reference evidence="7 8" key="1">
    <citation type="submission" date="2019-01" db="EMBL/GenBank/DDBJ databases">
        <title>Leuconostoc litchii sp. nov., a novel lactic acid bacterium isolated from lychee.</title>
        <authorList>
            <person name="Wang L.-T."/>
        </authorList>
    </citation>
    <scope>NUCLEOTIDE SEQUENCE [LARGE SCALE GENOMIC DNA]</scope>
    <source>
        <strain evidence="7 8">MB7</strain>
    </source>
</reference>
<feature type="transmembrane region" description="Helical" evidence="6">
    <location>
        <begin position="37"/>
        <end position="57"/>
    </location>
</feature>
<dbReference type="AlphaFoldDB" id="A0A6P2CPX6"/>
<keyword evidence="2" id="KW-1003">Cell membrane</keyword>
<keyword evidence="4 6" id="KW-1133">Transmembrane helix</keyword>
<gene>
    <name evidence="7" type="ORF">ESZ47_02355</name>
</gene>
<evidence type="ECO:0000256" key="1">
    <source>
        <dbReference type="ARBA" id="ARBA00004651"/>
    </source>
</evidence>
<feature type="transmembrane region" description="Helical" evidence="6">
    <location>
        <begin position="165"/>
        <end position="184"/>
    </location>
</feature>
<evidence type="ECO:0000256" key="3">
    <source>
        <dbReference type="ARBA" id="ARBA00022692"/>
    </source>
</evidence>
<feature type="transmembrane region" description="Helical" evidence="6">
    <location>
        <begin position="63"/>
        <end position="82"/>
    </location>
</feature>
<evidence type="ECO:0000256" key="4">
    <source>
        <dbReference type="ARBA" id="ARBA00022989"/>
    </source>
</evidence>
<evidence type="ECO:0000256" key="2">
    <source>
        <dbReference type="ARBA" id="ARBA00022475"/>
    </source>
</evidence>
<proteinExistence type="predicted"/>
<feature type="transmembrane region" description="Helical" evidence="6">
    <location>
        <begin position="132"/>
        <end position="153"/>
    </location>
</feature>
<comment type="caution">
    <text evidence="7">The sequence shown here is derived from an EMBL/GenBank/DDBJ whole genome shotgun (WGS) entry which is preliminary data.</text>
</comment>
<dbReference type="Proteomes" id="UP000442244">
    <property type="component" value="Unassembled WGS sequence"/>
</dbReference>
<dbReference type="InterPro" id="IPR001123">
    <property type="entry name" value="LeuE-type"/>
</dbReference>
<dbReference type="Pfam" id="PF01810">
    <property type="entry name" value="LysE"/>
    <property type="match status" value="1"/>
</dbReference>
<feature type="transmembrane region" description="Helical" evidence="6">
    <location>
        <begin position="103"/>
        <end position="126"/>
    </location>
</feature>
<dbReference type="PANTHER" id="PTHR30086:SF20">
    <property type="entry name" value="ARGININE EXPORTER PROTEIN ARGO-RELATED"/>
    <property type="match status" value="1"/>
</dbReference>
<dbReference type="GO" id="GO:0033228">
    <property type="term" value="P:cysteine export across plasma membrane"/>
    <property type="evidence" value="ECO:0007669"/>
    <property type="project" value="TreeGrafter"/>
</dbReference>
<organism evidence="7 8">
    <name type="scientific">Leuconostoc litchii</name>
    <dbReference type="NCBI Taxonomy" id="1981069"/>
    <lineage>
        <taxon>Bacteria</taxon>
        <taxon>Bacillati</taxon>
        <taxon>Bacillota</taxon>
        <taxon>Bacilli</taxon>
        <taxon>Lactobacillales</taxon>
        <taxon>Lactobacillaceae</taxon>
        <taxon>Leuconostoc</taxon>
    </lineage>
</organism>
<dbReference type="RefSeq" id="WP_148604397.1">
    <property type="nucleotide sequence ID" value="NZ_BSUV01000001.1"/>
</dbReference>
<evidence type="ECO:0000256" key="6">
    <source>
        <dbReference type="SAM" id="Phobius"/>
    </source>
</evidence>
<keyword evidence="8" id="KW-1185">Reference proteome</keyword>
<evidence type="ECO:0000313" key="7">
    <source>
        <dbReference type="EMBL" id="TYC47001.1"/>
    </source>
</evidence>
<feature type="transmembrane region" description="Helical" evidence="6">
    <location>
        <begin position="6"/>
        <end position="25"/>
    </location>
</feature>
<keyword evidence="3 6" id="KW-0812">Transmembrane</keyword>
<dbReference type="EMBL" id="SDGY01000001">
    <property type="protein sequence ID" value="TYC47001.1"/>
    <property type="molecule type" value="Genomic_DNA"/>
</dbReference>
<evidence type="ECO:0000256" key="5">
    <source>
        <dbReference type="ARBA" id="ARBA00023136"/>
    </source>
</evidence>
<comment type="subcellular location">
    <subcellularLocation>
        <location evidence="1">Cell membrane</location>
        <topology evidence="1">Multi-pass membrane protein</topology>
    </subcellularLocation>
</comment>
<sequence>MTSFILFIFIMSFTPGPNTIMAMLSGQNMGFKKSLPLNLGMAIGFSVIGIIIMFFATQVQGNQIILFLMKIIGSLYLGYLTYHVYNSKPSKNEMMILGFKNGLAVQLTNVKVYLYFITGLSAYSLTGQLGSMLSRLLLMIIMGSLGTLSWTLFGQLIENTYKKHYKIFNTVIAILLIISIIDLWR</sequence>
<dbReference type="GO" id="GO:0005886">
    <property type="term" value="C:plasma membrane"/>
    <property type="evidence" value="ECO:0007669"/>
    <property type="project" value="UniProtKB-SubCell"/>
</dbReference>
<dbReference type="OrthoDB" id="9784202at2"/>
<name>A0A6P2CPX6_9LACO</name>
<dbReference type="GO" id="GO:0015171">
    <property type="term" value="F:amino acid transmembrane transporter activity"/>
    <property type="evidence" value="ECO:0007669"/>
    <property type="project" value="TreeGrafter"/>
</dbReference>
<keyword evidence="5 6" id="KW-0472">Membrane</keyword>
<accession>A0A6P2CPX6</accession>
<dbReference type="PANTHER" id="PTHR30086">
    <property type="entry name" value="ARGININE EXPORTER PROTEIN ARGO"/>
    <property type="match status" value="1"/>
</dbReference>
<evidence type="ECO:0000313" key="8">
    <source>
        <dbReference type="Proteomes" id="UP000442244"/>
    </source>
</evidence>
<protein>
    <submittedName>
        <fullName evidence="7">Transporter</fullName>
    </submittedName>
</protein>